<dbReference type="OrthoDB" id="10366611at2759"/>
<dbReference type="Proteomes" id="UP001151582">
    <property type="component" value="Unassembled WGS sequence"/>
</dbReference>
<feature type="region of interest" description="Disordered" evidence="1">
    <location>
        <begin position="258"/>
        <end position="288"/>
    </location>
</feature>
<feature type="compositionally biased region" description="Polar residues" evidence="1">
    <location>
        <begin position="274"/>
        <end position="287"/>
    </location>
</feature>
<dbReference type="AlphaFoldDB" id="A0A9W8B2E8"/>
<feature type="region of interest" description="Disordered" evidence="1">
    <location>
        <begin position="1"/>
        <end position="23"/>
    </location>
</feature>
<organism evidence="3 4">
    <name type="scientific">Dimargaris verticillata</name>
    <dbReference type="NCBI Taxonomy" id="2761393"/>
    <lineage>
        <taxon>Eukaryota</taxon>
        <taxon>Fungi</taxon>
        <taxon>Fungi incertae sedis</taxon>
        <taxon>Zoopagomycota</taxon>
        <taxon>Kickxellomycotina</taxon>
        <taxon>Dimargaritomycetes</taxon>
        <taxon>Dimargaritales</taxon>
        <taxon>Dimargaritaceae</taxon>
        <taxon>Dimargaris</taxon>
    </lineage>
</organism>
<feature type="domain" description="DUF7905" evidence="2">
    <location>
        <begin position="464"/>
        <end position="769"/>
    </location>
</feature>
<sequence>MHSNFHHDPRFNPYGQSNGQSSNGSALQAIFATTDPAQAQPGQGAPQMADPWESLGNFHPLYVGTPATSVASFGQQLPAVAALHNAPATSSAKFIPQFGSAPAHASSGILTTPTTHPPALPMTMEPVNGLASVANGSRSHSLVATRLTRRFKPAKRPNEDETRQTNVPPWKRKLLVRAQSQSRADGIWVVPENCRPTDIFGRKYWFLLELNSTAMVHSRYDHQKNRVDIWGTKQCVEHLQRELTMKYQALKEQGMLSPAVPTAKARSKPLRRLGSTQTTGLRTSTAIPNLPGRQHVEAVAAMQSIYGIPTAAHSIQPSVTVPSITSHGYYEAIPLPVPAHERSTYADFVLGENRNAFEQISAGNQCTLSYDDAAGVVQVVCDNSRQFQSIVERVRTLVNAPQQTAKLAAHRIRLIDPSATPCMLRFQPTVTSFAPKTGSPHSTLRYLTPIPDNPAGVISYNHIANAVTTDAYQQTHQALCAALGKLQAYRGYLRLGVTFGTIGYAGCPKDVNYPLEAIYQQILPQPRLQSVFNPTVTRNDGAINGLLVKLTAVAELKPPHPKLTYYLHCTRTSTSTSMAALTPNTKFTIFAMFETKLDAAPTTGSAMATDWLLKTCLAYAPLQSFVQVQCNDVQHAVGWQMELMGRHKLGIAADSDSGKLTGSVKMHQGQLQFMIPTGLDVDVVTCERQYRYIWDEQYVIEVTAVREWHLGQLQPQPLQVIGGRMVCLPGEPNHVSYQVSLRASKWTGLVHRHRQLQAGKVLKYDPGQEIQLEALVDYWKHIRSLGAMLHNLEQ</sequence>
<evidence type="ECO:0000256" key="1">
    <source>
        <dbReference type="SAM" id="MobiDB-lite"/>
    </source>
</evidence>
<dbReference type="EMBL" id="JANBQB010000295">
    <property type="protein sequence ID" value="KAJ1978148.1"/>
    <property type="molecule type" value="Genomic_DNA"/>
</dbReference>
<evidence type="ECO:0000313" key="4">
    <source>
        <dbReference type="Proteomes" id="UP001151582"/>
    </source>
</evidence>
<evidence type="ECO:0000259" key="2">
    <source>
        <dbReference type="Pfam" id="PF25482"/>
    </source>
</evidence>
<accession>A0A9W8B2E8</accession>
<evidence type="ECO:0000313" key="3">
    <source>
        <dbReference type="EMBL" id="KAJ1978148.1"/>
    </source>
</evidence>
<gene>
    <name evidence="3" type="ORF">H4R34_003314</name>
</gene>
<reference evidence="3" key="1">
    <citation type="submission" date="2022-07" db="EMBL/GenBank/DDBJ databases">
        <title>Phylogenomic reconstructions and comparative analyses of Kickxellomycotina fungi.</title>
        <authorList>
            <person name="Reynolds N.K."/>
            <person name="Stajich J.E."/>
            <person name="Barry K."/>
            <person name="Grigoriev I.V."/>
            <person name="Crous P."/>
            <person name="Smith M.E."/>
        </authorList>
    </citation>
    <scope>NUCLEOTIDE SEQUENCE</scope>
    <source>
        <strain evidence="3">RSA 567</strain>
    </source>
</reference>
<keyword evidence="4" id="KW-1185">Reference proteome</keyword>
<dbReference type="InterPro" id="IPR057227">
    <property type="entry name" value="DUF7905"/>
</dbReference>
<feature type="compositionally biased region" description="Basic and acidic residues" evidence="1">
    <location>
        <begin position="1"/>
        <end position="10"/>
    </location>
</feature>
<protein>
    <recommendedName>
        <fullName evidence="2">DUF7905 domain-containing protein</fullName>
    </recommendedName>
</protein>
<name>A0A9W8B2E8_9FUNG</name>
<proteinExistence type="predicted"/>
<dbReference type="Pfam" id="PF25482">
    <property type="entry name" value="DUF7905"/>
    <property type="match status" value="1"/>
</dbReference>
<comment type="caution">
    <text evidence="3">The sequence shown here is derived from an EMBL/GenBank/DDBJ whole genome shotgun (WGS) entry which is preliminary data.</text>
</comment>